<sequence length="183" mass="17815">GAAGAVDSAGAAQIGGAAVSSMLADARTALERALAWLSGGPGADDASRVPPAGAGGAAEGLVAQLDSLLSADPGGRMADGWARGARALLALEAGGAEPRGAVAGGGLGGGEDASAAAAGAAVELGCHEASYPSDLSRALEALTQRLLHPECMQQAVSDFRRSSRARLSARRALRRAALALHGA</sequence>
<dbReference type="GeneID" id="25742439"/>
<dbReference type="KEGG" id="mng:MNEG_9564"/>
<evidence type="ECO:0000313" key="1">
    <source>
        <dbReference type="EMBL" id="KIY98399.1"/>
    </source>
</evidence>
<dbReference type="AlphaFoldDB" id="A0A0D2M4A6"/>
<proteinExistence type="predicted"/>
<organism evidence="1 2">
    <name type="scientific">Monoraphidium neglectum</name>
    <dbReference type="NCBI Taxonomy" id="145388"/>
    <lineage>
        <taxon>Eukaryota</taxon>
        <taxon>Viridiplantae</taxon>
        <taxon>Chlorophyta</taxon>
        <taxon>core chlorophytes</taxon>
        <taxon>Chlorophyceae</taxon>
        <taxon>CS clade</taxon>
        <taxon>Sphaeropleales</taxon>
        <taxon>Selenastraceae</taxon>
        <taxon>Monoraphidium</taxon>
    </lineage>
</organism>
<accession>A0A0D2M4A6</accession>
<name>A0A0D2M4A6_9CHLO</name>
<gene>
    <name evidence="1" type="ORF">MNEG_9564</name>
</gene>
<evidence type="ECO:0000313" key="2">
    <source>
        <dbReference type="Proteomes" id="UP000054498"/>
    </source>
</evidence>
<dbReference type="EMBL" id="KK102198">
    <property type="protein sequence ID" value="KIY98399.1"/>
    <property type="molecule type" value="Genomic_DNA"/>
</dbReference>
<dbReference type="Proteomes" id="UP000054498">
    <property type="component" value="Unassembled WGS sequence"/>
</dbReference>
<dbReference type="RefSeq" id="XP_013897419.1">
    <property type="nucleotide sequence ID" value="XM_014041965.1"/>
</dbReference>
<feature type="non-terminal residue" evidence="1">
    <location>
        <position position="1"/>
    </location>
</feature>
<protein>
    <submittedName>
        <fullName evidence="1">Uncharacterized protein</fullName>
    </submittedName>
</protein>
<reference evidence="1 2" key="1">
    <citation type="journal article" date="2013" name="BMC Genomics">
        <title>Reconstruction of the lipid metabolism for the microalga Monoraphidium neglectum from its genome sequence reveals characteristics suitable for biofuel production.</title>
        <authorList>
            <person name="Bogen C."/>
            <person name="Al-Dilaimi A."/>
            <person name="Albersmeier A."/>
            <person name="Wichmann J."/>
            <person name="Grundmann M."/>
            <person name="Rupp O."/>
            <person name="Lauersen K.J."/>
            <person name="Blifernez-Klassen O."/>
            <person name="Kalinowski J."/>
            <person name="Goesmann A."/>
            <person name="Mussgnug J.H."/>
            <person name="Kruse O."/>
        </authorList>
    </citation>
    <scope>NUCLEOTIDE SEQUENCE [LARGE SCALE GENOMIC DNA]</scope>
    <source>
        <strain evidence="1 2">SAG 48.87</strain>
    </source>
</reference>
<keyword evidence="2" id="KW-1185">Reference proteome</keyword>